<organism evidence="1 2">
    <name type="scientific">Mycena metata</name>
    <dbReference type="NCBI Taxonomy" id="1033252"/>
    <lineage>
        <taxon>Eukaryota</taxon>
        <taxon>Fungi</taxon>
        <taxon>Dikarya</taxon>
        <taxon>Basidiomycota</taxon>
        <taxon>Agaricomycotina</taxon>
        <taxon>Agaricomycetes</taxon>
        <taxon>Agaricomycetidae</taxon>
        <taxon>Agaricales</taxon>
        <taxon>Marasmiineae</taxon>
        <taxon>Mycenaceae</taxon>
        <taxon>Mycena</taxon>
    </lineage>
</organism>
<dbReference type="EMBL" id="JARKIB010000005">
    <property type="protein sequence ID" value="KAJ7779961.1"/>
    <property type="molecule type" value="Genomic_DNA"/>
</dbReference>
<sequence length="137" mass="15280">MEVVCGIDSSDRAGVRAVEEFWSGDWYLDPSGARWIKIGRERVVDADETENNYLAARRVQRFGAEGIWNYFCAVARRACRQRTDDGQLEFGKVTALVTSPPGGLRSGGKEVLSGGRERRCRCCPSVVGWYLKNQGTD</sequence>
<dbReference type="Proteomes" id="UP001215598">
    <property type="component" value="Unassembled WGS sequence"/>
</dbReference>
<reference evidence="1" key="1">
    <citation type="submission" date="2023-03" db="EMBL/GenBank/DDBJ databases">
        <title>Massive genome expansion in bonnet fungi (Mycena s.s.) driven by repeated elements and novel gene families across ecological guilds.</title>
        <authorList>
            <consortium name="Lawrence Berkeley National Laboratory"/>
            <person name="Harder C.B."/>
            <person name="Miyauchi S."/>
            <person name="Viragh M."/>
            <person name="Kuo A."/>
            <person name="Thoen E."/>
            <person name="Andreopoulos B."/>
            <person name="Lu D."/>
            <person name="Skrede I."/>
            <person name="Drula E."/>
            <person name="Henrissat B."/>
            <person name="Morin E."/>
            <person name="Kohler A."/>
            <person name="Barry K."/>
            <person name="LaButti K."/>
            <person name="Morin E."/>
            <person name="Salamov A."/>
            <person name="Lipzen A."/>
            <person name="Mereny Z."/>
            <person name="Hegedus B."/>
            <person name="Baldrian P."/>
            <person name="Stursova M."/>
            <person name="Weitz H."/>
            <person name="Taylor A."/>
            <person name="Grigoriev I.V."/>
            <person name="Nagy L.G."/>
            <person name="Martin F."/>
            <person name="Kauserud H."/>
        </authorList>
    </citation>
    <scope>NUCLEOTIDE SEQUENCE</scope>
    <source>
        <strain evidence="1">CBHHK182m</strain>
    </source>
</reference>
<dbReference type="AlphaFoldDB" id="A0AAD7K7I1"/>
<comment type="caution">
    <text evidence="1">The sequence shown here is derived from an EMBL/GenBank/DDBJ whole genome shotgun (WGS) entry which is preliminary data.</text>
</comment>
<evidence type="ECO:0000313" key="2">
    <source>
        <dbReference type="Proteomes" id="UP001215598"/>
    </source>
</evidence>
<gene>
    <name evidence="1" type="ORF">B0H16DRAFT_1448392</name>
</gene>
<accession>A0AAD7K7I1</accession>
<protein>
    <submittedName>
        <fullName evidence="1">Uncharacterized protein</fullName>
    </submittedName>
</protein>
<name>A0AAD7K7I1_9AGAR</name>
<evidence type="ECO:0000313" key="1">
    <source>
        <dbReference type="EMBL" id="KAJ7779961.1"/>
    </source>
</evidence>
<keyword evidence="2" id="KW-1185">Reference proteome</keyword>
<proteinExistence type="predicted"/>